<dbReference type="InterPro" id="IPR025984">
    <property type="entry name" value="DCTPP"/>
</dbReference>
<dbReference type="EMBL" id="BKAR01000027">
    <property type="protein sequence ID" value="GEP85361.1"/>
    <property type="molecule type" value="Genomic_DNA"/>
</dbReference>
<dbReference type="Gene3D" id="1.10.287.1080">
    <property type="entry name" value="MazG-like"/>
    <property type="match status" value="1"/>
</dbReference>
<evidence type="ECO:0000313" key="1">
    <source>
        <dbReference type="EMBL" id="GEP85361.1"/>
    </source>
</evidence>
<dbReference type="SUPFAM" id="SSF101386">
    <property type="entry name" value="all-alpha NTP pyrophosphatases"/>
    <property type="match status" value="1"/>
</dbReference>
<name>A0A512QPK9_9STAP</name>
<protein>
    <submittedName>
        <fullName evidence="1">Uncharacterized protein</fullName>
    </submittedName>
</protein>
<dbReference type="GO" id="GO:0009143">
    <property type="term" value="P:nucleoside triphosphate catabolic process"/>
    <property type="evidence" value="ECO:0007669"/>
    <property type="project" value="InterPro"/>
</dbReference>
<keyword evidence="2" id="KW-1185">Reference proteome</keyword>
<comment type="caution">
    <text evidence="1">The sequence shown here is derived from an EMBL/GenBank/DDBJ whole genome shotgun (WGS) entry which is preliminary data.</text>
</comment>
<organism evidence="1 2">
    <name type="scientific">Staphylococcus piscifermentans</name>
    <dbReference type="NCBI Taxonomy" id="70258"/>
    <lineage>
        <taxon>Bacteria</taxon>
        <taxon>Bacillati</taxon>
        <taxon>Bacillota</taxon>
        <taxon>Bacilli</taxon>
        <taxon>Bacillales</taxon>
        <taxon>Staphylococcaceae</taxon>
        <taxon>Staphylococcus</taxon>
    </lineage>
</organism>
<dbReference type="Proteomes" id="UP000321736">
    <property type="component" value="Unassembled WGS sequence"/>
</dbReference>
<gene>
    <name evidence="1" type="ORF">SPI02_19460</name>
</gene>
<dbReference type="AlphaFoldDB" id="A0A512QPK9"/>
<proteinExistence type="predicted"/>
<evidence type="ECO:0000313" key="2">
    <source>
        <dbReference type="Proteomes" id="UP000321736"/>
    </source>
</evidence>
<sequence length="57" mass="6937">MRPRFKIFYNEGVNENNRERIEEELTDALVYRYMIADNLDIDIEEWGEAPREEEQGE</sequence>
<dbReference type="Pfam" id="PF12643">
    <property type="entry name" value="MazG-like"/>
    <property type="match status" value="1"/>
</dbReference>
<dbReference type="GO" id="GO:0047429">
    <property type="term" value="F:nucleoside triphosphate diphosphatase activity"/>
    <property type="evidence" value="ECO:0007669"/>
    <property type="project" value="InterPro"/>
</dbReference>
<reference evidence="1 2" key="1">
    <citation type="submission" date="2019-07" db="EMBL/GenBank/DDBJ databases">
        <title>Whole genome shotgun sequence of Staphylococcus piscifermentans NBRC 109625.</title>
        <authorList>
            <person name="Hosoyama A."/>
            <person name="Uohara A."/>
            <person name="Ohji S."/>
            <person name="Ichikawa N."/>
        </authorList>
    </citation>
    <scope>NUCLEOTIDE SEQUENCE [LARGE SCALE GENOMIC DNA]</scope>
    <source>
        <strain evidence="1 2">NBRC 109625</strain>
    </source>
</reference>
<accession>A0A512QPK9</accession>